<keyword evidence="1" id="KW-1133">Transmembrane helix</keyword>
<evidence type="ECO:0000313" key="3">
    <source>
        <dbReference type="Proteomes" id="UP001233999"/>
    </source>
</evidence>
<reference evidence="2" key="1">
    <citation type="journal article" date="2023" name="IScience">
        <title>Live-bearing cockroach genome reveals convergent evolutionary mechanisms linked to viviparity in insects and beyond.</title>
        <authorList>
            <person name="Fouks B."/>
            <person name="Harrison M.C."/>
            <person name="Mikhailova A.A."/>
            <person name="Marchal E."/>
            <person name="English S."/>
            <person name="Carruthers M."/>
            <person name="Jennings E.C."/>
            <person name="Chiamaka E.L."/>
            <person name="Frigard R.A."/>
            <person name="Pippel M."/>
            <person name="Attardo G.M."/>
            <person name="Benoit J.B."/>
            <person name="Bornberg-Bauer E."/>
            <person name="Tobe S.S."/>
        </authorList>
    </citation>
    <scope>NUCLEOTIDE SEQUENCE</scope>
    <source>
        <strain evidence="2">Stay&amp;Tobe</strain>
    </source>
</reference>
<reference evidence="2" key="2">
    <citation type="submission" date="2023-05" db="EMBL/GenBank/DDBJ databases">
        <authorList>
            <person name="Fouks B."/>
        </authorList>
    </citation>
    <scope>NUCLEOTIDE SEQUENCE</scope>
    <source>
        <strain evidence="2">Stay&amp;Tobe</strain>
        <tissue evidence="2">Testes</tissue>
    </source>
</reference>
<evidence type="ECO:0000313" key="2">
    <source>
        <dbReference type="EMBL" id="KAJ9575674.1"/>
    </source>
</evidence>
<dbReference type="EMBL" id="JASPKZ010009823">
    <property type="protein sequence ID" value="KAJ9575674.1"/>
    <property type="molecule type" value="Genomic_DNA"/>
</dbReference>
<accession>A0AAD7Z7V0</accession>
<feature type="non-terminal residue" evidence="2">
    <location>
        <position position="93"/>
    </location>
</feature>
<keyword evidence="1" id="KW-0812">Transmembrane</keyword>
<proteinExistence type="predicted"/>
<evidence type="ECO:0000256" key="1">
    <source>
        <dbReference type="SAM" id="Phobius"/>
    </source>
</evidence>
<name>A0AAD7Z7V0_DIPPU</name>
<feature type="non-terminal residue" evidence="2">
    <location>
        <position position="1"/>
    </location>
</feature>
<protein>
    <submittedName>
        <fullName evidence="2">Uncharacterized protein</fullName>
    </submittedName>
</protein>
<organism evidence="2 3">
    <name type="scientific">Diploptera punctata</name>
    <name type="common">Pacific beetle cockroach</name>
    <dbReference type="NCBI Taxonomy" id="6984"/>
    <lineage>
        <taxon>Eukaryota</taxon>
        <taxon>Metazoa</taxon>
        <taxon>Ecdysozoa</taxon>
        <taxon>Arthropoda</taxon>
        <taxon>Hexapoda</taxon>
        <taxon>Insecta</taxon>
        <taxon>Pterygota</taxon>
        <taxon>Neoptera</taxon>
        <taxon>Polyneoptera</taxon>
        <taxon>Dictyoptera</taxon>
        <taxon>Blattodea</taxon>
        <taxon>Blaberoidea</taxon>
        <taxon>Blaberidae</taxon>
        <taxon>Diplopterinae</taxon>
        <taxon>Diploptera</taxon>
    </lineage>
</organism>
<comment type="caution">
    <text evidence="2">The sequence shown here is derived from an EMBL/GenBank/DDBJ whole genome shotgun (WGS) entry which is preliminary data.</text>
</comment>
<gene>
    <name evidence="2" type="ORF">L9F63_007433</name>
</gene>
<dbReference type="Proteomes" id="UP001233999">
    <property type="component" value="Unassembled WGS sequence"/>
</dbReference>
<sequence>DSSCKNPKIDRYLNQILSTELLLSSRFLHFSTVDGCNATLNSHLAASRSLEYVIVHAAIVICCCIFNASLTNDKFCWNLFVNVLLGHDFFHKN</sequence>
<dbReference type="AlphaFoldDB" id="A0AAD7Z7V0"/>
<keyword evidence="1" id="KW-0472">Membrane</keyword>
<feature type="transmembrane region" description="Helical" evidence="1">
    <location>
        <begin position="50"/>
        <end position="70"/>
    </location>
</feature>
<keyword evidence="3" id="KW-1185">Reference proteome</keyword>